<dbReference type="EMBL" id="OUUW01000005">
    <property type="protein sequence ID" value="SPP80449.1"/>
    <property type="molecule type" value="Genomic_DNA"/>
</dbReference>
<dbReference type="Proteomes" id="UP000268350">
    <property type="component" value="Unassembled WGS sequence"/>
</dbReference>
<evidence type="ECO:0000256" key="4">
    <source>
        <dbReference type="ARBA" id="ARBA00022692"/>
    </source>
</evidence>
<evidence type="ECO:0000256" key="11">
    <source>
        <dbReference type="RuleBase" id="RU363097"/>
    </source>
</evidence>
<evidence type="ECO:0000256" key="7">
    <source>
        <dbReference type="ARBA" id="ARBA00023002"/>
    </source>
</evidence>
<sequence length="506" mass="56810">MNSDIQGFYKGKTIFLTGGTGFLGKVIIEKLLRSTEVKLIYSMMRSKRGQSIQERMAKMETDVLFAELLKLNPDSLKRLVPIVGDCLEPDLGISAADRKLLAAEVQIVIHSAAAVRFDEALHMALDLNTRATRFTVQLAKQMVQLQSFVHISTAYSNCVVTNVEEKLYPEHLSCSSDKVLAIREHLSDKLIDDMSPALLGRYPNTYTYTKALAEDVILREAVGLPVCIFRPAIIVPTYKEPVLGWCDNMNGPIAIMYGTALGIVRLMCVDKDANIGLVPVDYCANLALACAWKTDQSAHSSGGGEVAMGGGKPTVYTLAPSAKNMISFGQYINLSLTFRDVMPLSKMVWYPVLYCVLNPWLFRIGTFFYHMLPGYFMDLMLRLSGRKPRMVNMYHKVHKNIELLGPFTRRSYALDTSNTNRLQEQMSAKDRLTFQFDMNVLNWGDYFKTMLFGIRLHFAKDPNTPESLAQALKLLKRLKLMHNTLKVSLACAAGAILWSLFKLILN</sequence>
<evidence type="ECO:0000256" key="9">
    <source>
        <dbReference type="ARBA" id="ARBA00023136"/>
    </source>
</evidence>
<dbReference type="GO" id="GO:0102965">
    <property type="term" value="F:alcohol-forming long-chain fatty acyl-CoA reductase activity"/>
    <property type="evidence" value="ECO:0007669"/>
    <property type="project" value="UniProtKB-EC"/>
</dbReference>
<organism evidence="14 15">
    <name type="scientific">Drosophila guanche</name>
    <name type="common">Fruit fly</name>
    <dbReference type="NCBI Taxonomy" id="7266"/>
    <lineage>
        <taxon>Eukaryota</taxon>
        <taxon>Metazoa</taxon>
        <taxon>Ecdysozoa</taxon>
        <taxon>Arthropoda</taxon>
        <taxon>Hexapoda</taxon>
        <taxon>Insecta</taxon>
        <taxon>Pterygota</taxon>
        <taxon>Neoptera</taxon>
        <taxon>Endopterygota</taxon>
        <taxon>Diptera</taxon>
        <taxon>Brachycera</taxon>
        <taxon>Muscomorpha</taxon>
        <taxon>Ephydroidea</taxon>
        <taxon>Drosophilidae</taxon>
        <taxon>Drosophila</taxon>
        <taxon>Sophophora</taxon>
    </lineage>
</organism>
<dbReference type="InterPro" id="IPR026055">
    <property type="entry name" value="FAR"/>
</dbReference>
<evidence type="ECO:0000256" key="5">
    <source>
        <dbReference type="ARBA" id="ARBA00022857"/>
    </source>
</evidence>
<dbReference type="SUPFAM" id="SSF51735">
    <property type="entry name" value="NAD(P)-binding Rossmann-fold domains"/>
    <property type="match status" value="1"/>
</dbReference>
<dbReference type="GO" id="GO:0080019">
    <property type="term" value="F:alcohol-forming very long-chain fatty acyl-CoA reductase activity"/>
    <property type="evidence" value="ECO:0007669"/>
    <property type="project" value="InterPro"/>
</dbReference>
<evidence type="ECO:0000259" key="12">
    <source>
        <dbReference type="Pfam" id="PF03015"/>
    </source>
</evidence>
<reference evidence="15" key="1">
    <citation type="submission" date="2018-01" db="EMBL/GenBank/DDBJ databases">
        <authorList>
            <person name="Alioto T."/>
            <person name="Alioto T."/>
        </authorList>
    </citation>
    <scope>NUCLEOTIDE SEQUENCE [LARGE SCALE GENOMIC DNA]</scope>
</reference>
<comment type="function">
    <text evidence="11">Catalyzes the reduction of fatty acyl-CoA to fatty alcohols.</text>
</comment>
<dbReference type="Gene3D" id="3.40.50.720">
    <property type="entry name" value="NAD(P)-binding Rossmann-like Domain"/>
    <property type="match status" value="1"/>
</dbReference>
<dbReference type="InterPro" id="IPR036291">
    <property type="entry name" value="NAD(P)-bd_dom_sf"/>
</dbReference>
<dbReference type="STRING" id="7266.A0A3B0K3A5"/>
<evidence type="ECO:0000259" key="13">
    <source>
        <dbReference type="Pfam" id="PF07993"/>
    </source>
</evidence>
<evidence type="ECO:0000256" key="10">
    <source>
        <dbReference type="ARBA" id="ARBA00052530"/>
    </source>
</evidence>
<keyword evidence="3 11" id="KW-0444">Lipid biosynthesis</keyword>
<dbReference type="FunFam" id="3.40.50.720:FF:000143">
    <property type="entry name" value="Fatty acyl-CoA reductase"/>
    <property type="match status" value="1"/>
</dbReference>
<evidence type="ECO:0000256" key="1">
    <source>
        <dbReference type="ARBA" id="ARBA00004141"/>
    </source>
</evidence>
<dbReference type="PANTHER" id="PTHR11011">
    <property type="entry name" value="MALE STERILITY PROTEIN 2-RELATED"/>
    <property type="match status" value="1"/>
</dbReference>
<keyword evidence="7 11" id="KW-0560">Oxidoreductase</keyword>
<comment type="subcellular location">
    <subcellularLocation>
        <location evidence="1">Membrane</location>
        <topology evidence="1">Multi-pass membrane protein</topology>
    </subcellularLocation>
</comment>
<dbReference type="OrthoDB" id="429813at2759"/>
<dbReference type="CDD" id="cd09071">
    <property type="entry name" value="FAR_C"/>
    <property type="match status" value="1"/>
</dbReference>
<dbReference type="EC" id="1.2.1.84" evidence="11"/>
<dbReference type="CDD" id="cd05236">
    <property type="entry name" value="FAR-N_SDR_e"/>
    <property type="match status" value="1"/>
</dbReference>
<keyword evidence="5 11" id="KW-0521">NADP</keyword>
<keyword evidence="4" id="KW-0812">Transmembrane</keyword>
<dbReference type="GO" id="GO:0035336">
    <property type="term" value="P:long-chain fatty-acyl-CoA metabolic process"/>
    <property type="evidence" value="ECO:0007669"/>
    <property type="project" value="TreeGrafter"/>
</dbReference>
<keyword evidence="15" id="KW-1185">Reference proteome</keyword>
<proteinExistence type="inferred from homology"/>
<feature type="domain" description="Fatty acyl-CoA reductase C-terminal" evidence="12">
    <location>
        <begin position="369"/>
        <end position="461"/>
    </location>
</feature>
<protein>
    <recommendedName>
        <fullName evidence="11">Fatty acyl-CoA reductase</fullName>
        <ecNumber evidence="11">1.2.1.84</ecNumber>
    </recommendedName>
</protein>
<dbReference type="Pfam" id="PF07993">
    <property type="entry name" value="NAD_binding_4"/>
    <property type="match status" value="1"/>
</dbReference>
<evidence type="ECO:0000256" key="6">
    <source>
        <dbReference type="ARBA" id="ARBA00022989"/>
    </source>
</evidence>
<evidence type="ECO:0000313" key="15">
    <source>
        <dbReference type="Proteomes" id="UP000268350"/>
    </source>
</evidence>
<comment type="catalytic activity">
    <reaction evidence="10 11">
        <text>a long-chain fatty acyl-CoA + 2 NADPH + 2 H(+) = a long-chain primary fatty alcohol + 2 NADP(+) + CoA</text>
        <dbReference type="Rhea" id="RHEA:52716"/>
        <dbReference type="ChEBI" id="CHEBI:15378"/>
        <dbReference type="ChEBI" id="CHEBI:57287"/>
        <dbReference type="ChEBI" id="CHEBI:57783"/>
        <dbReference type="ChEBI" id="CHEBI:58349"/>
        <dbReference type="ChEBI" id="CHEBI:77396"/>
        <dbReference type="ChEBI" id="CHEBI:83139"/>
        <dbReference type="EC" id="1.2.1.84"/>
    </reaction>
</comment>
<evidence type="ECO:0000256" key="8">
    <source>
        <dbReference type="ARBA" id="ARBA00023098"/>
    </source>
</evidence>
<accession>A0A3B0K3A5</accession>
<dbReference type="AlphaFoldDB" id="A0A3B0K3A5"/>
<dbReference type="PANTHER" id="PTHR11011:SF60">
    <property type="entry name" value="FATTY ACYL-COA REDUCTASE-RELATED"/>
    <property type="match status" value="1"/>
</dbReference>
<keyword evidence="8 11" id="KW-0443">Lipid metabolism</keyword>
<evidence type="ECO:0000313" key="14">
    <source>
        <dbReference type="EMBL" id="SPP80449.1"/>
    </source>
</evidence>
<dbReference type="Pfam" id="PF03015">
    <property type="entry name" value="Sterile"/>
    <property type="match status" value="1"/>
</dbReference>
<keyword evidence="6" id="KW-1133">Transmembrane helix</keyword>
<feature type="domain" description="Thioester reductase (TE)" evidence="13">
    <location>
        <begin position="16"/>
        <end position="286"/>
    </location>
</feature>
<keyword evidence="9" id="KW-0472">Membrane</keyword>
<dbReference type="InterPro" id="IPR013120">
    <property type="entry name" value="FAR_NAD-bd"/>
</dbReference>
<comment type="similarity">
    <text evidence="2 11">Belongs to the fatty acyl-CoA reductase family.</text>
</comment>
<dbReference type="GO" id="GO:0016020">
    <property type="term" value="C:membrane"/>
    <property type="evidence" value="ECO:0007669"/>
    <property type="project" value="UniProtKB-SubCell"/>
</dbReference>
<evidence type="ECO:0000256" key="3">
    <source>
        <dbReference type="ARBA" id="ARBA00022516"/>
    </source>
</evidence>
<evidence type="ECO:0000256" key="2">
    <source>
        <dbReference type="ARBA" id="ARBA00005928"/>
    </source>
</evidence>
<gene>
    <name evidence="14" type="ORF">DGUA_6G005330</name>
</gene>
<name>A0A3B0K3A5_DROGU</name>
<dbReference type="GO" id="GO:0005777">
    <property type="term" value="C:peroxisome"/>
    <property type="evidence" value="ECO:0007669"/>
    <property type="project" value="TreeGrafter"/>
</dbReference>
<dbReference type="InterPro" id="IPR033640">
    <property type="entry name" value="FAR_C"/>
</dbReference>